<sequence>MLKGHSWKFWVVASFAAFVGLGAVGSLVPETEPSSTTVDLTDSESTAASPKADLTSEPSTPVLLFITDQKDGDSWVASDDDEYRLGMVNAPEVGEDCFSEAAAFTREFVKDGFTVDDYSTDTYGRHVAEVFDKSGDSLNVAFATSGLGDDRYLAEFRHENVALAERLDAAYASAPAPSCKASNKPVPLVKKPAKTTNSNCMDGYSPCLPIRSDMNCPEIGHPVTVTGSDPYRLDRDGDGTGCD</sequence>
<protein>
    <recommendedName>
        <fullName evidence="4">Excalibur calcium-binding domain-containing protein</fullName>
    </recommendedName>
</protein>
<dbReference type="SUPFAM" id="SSF50199">
    <property type="entry name" value="Staphylococcal nuclease"/>
    <property type="match status" value="1"/>
</dbReference>
<reference evidence="2 3" key="1">
    <citation type="submission" date="2023-07" db="EMBL/GenBank/DDBJ databases">
        <title>Sorghum-associated microbial communities from plants grown in Nebraska, USA.</title>
        <authorList>
            <person name="Schachtman D."/>
        </authorList>
    </citation>
    <scope>NUCLEOTIDE SEQUENCE [LARGE SCALE GENOMIC DNA]</scope>
    <source>
        <strain evidence="2 3">BE248</strain>
    </source>
</reference>
<dbReference type="Proteomes" id="UP001257739">
    <property type="component" value="Unassembled WGS sequence"/>
</dbReference>
<feature type="region of interest" description="Disordered" evidence="1">
    <location>
        <begin position="30"/>
        <end position="56"/>
    </location>
</feature>
<keyword evidence="3" id="KW-1185">Reference proteome</keyword>
<accession>A0ABU1UPX0</accession>
<evidence type="ECO:0000256" key="1">
    <source>
        <dbReference type="SAM" id="MobiDB-lite"/>
    </source>
</evidence>
<dbReference type="InterPro" id="IPR035437">
    <property type="entry name" value="SNase_OB-fold_sf"/>
</dbReference>
<dbReference type="EMBL" id="JAVDWH010000001">
    <property type="protein sequence ID" value="MDR7087228.1"/>
    <property type="molecule type" value="Genomic_DNA"/>
</dbReference>
<organism evidence="2 3">
    <name type="scientific">Aeromicrobium panaciterrae</name>
    <dbReference type="NCBI Taxonomy" id="363861"/>
    <lineage>
        <taxon>Bacteria</taxon>
        <taxon>Bacillati</taxon>
        <taxon>Actinomycetota</taxon>
        <taxon>Actinomycetes</taxon>
        <taxon>Propionibacteriales</taxon>
        <taxon>Nocardioidaceae</taxon>
        <taxon>Aeromicrobium</taxon>
    </lineage>
</organism>
<comment type="caution">
    <text evidence="2">The sequence shown here is derived from an EMBL/GenBank/DDBJ whole genome shotgun (WGS) entry which is preliminary data.</text>
</comment>
<evidence type="ECO:0000313" key="3">
    <source>
        <dbReference type="Proteomes" id="UP001257739"/>
    </source>
</evidence>
<name>A0ABU1UPX0_9ACTN</name>
<proteinExistence type="predicted"/>
<dbReference type="Gene3D" id="2.40.50.90">
    <property type="match status" value="1"/>
</dbReference>
<evidence type="ECO:0000313" key="2">
    <source>
        <dbReference type="EMBL" id="MDR7087228.1"/>
    </source>
</evidence>
<feature type="compositionally biased region" description="Polar residues" evidence="1">
    <location>
        <begin position="32"/>
        <end position="48"/>
    </location>
</feature>
<gene>
    <name evidence="2" type="ORF">J2X11_002067</name>
</gene>
<evidence type="ECO:0008006" key="4">
    <source>
        <dbReference type="Google" id="ProtNLM"/>
    </source>
</evidence>